<sequence length="96" mass="11380">MGGGGISMDEEERYKRAKARVEELKEFYEHLTIYIGVNITLVIINLVTSPNSLWFYWVTVFWGIGIIWHAIDVYGKLGKKWEEKKIKELMEKEERK</sequence>
<evidence type="ECO:0000259" key="2">
    <source>
        <dbReference type="Pfam" id="PF13239"/>
    </source>
</evidence>
<organism evidence="3">
    <name type="scientific">Candidatus Methanophagaceae archaeon ANME-1 ERB6</name>
    <dbReference type="NCBI Taxonomy" id="2759912"/>
    <lineage>
        <taxon>Archaea</taxon>
        <taxon>Methanobacteriati</taxon>
        <taxon>Methanobacteriota</taxon>
        <taxon>Stenosarchaea group</taxon>
        <taxon>Methanomicrobia</taxon>
        <taxon>Candidatus Methanophagales</taxon>
        <taxon>Candidatus Methanophagaceae</taxon>
    </lineage>
</organism>
<dbReference type="Pfam" id="PF13239">
    <property type="entry name" value="2TM"/>
    <property type="match status" value="1"/>
</dbReference>
<feature type="transmembrane region" description="Helical" evidence="1">
    <location>
        <begin position="27"/>
        <end position="48"/>
    </location>
</feature>
<keyword evidence="1" id="KW-1133">Transmembrane helix</keyword>
<dbReference type="EMBL" id="MT631553">
    <property type="protein sequence ID" value="QNO53848.1"/>
    <property type="molecule type" value="Genomic_DNA"/>
</dbReference>
<protein>
    <recommendedName>
        <fullName evidence="2">2TM domain-containing protein</fullName>
    </recommendedName>
</protein>
<reference evidence="3" key="1">
    <citation type="submission" date="2020-06" db="EMBL/GenBank/DDBJ databases">
        <title>Unique genomic features of the anaerobic methanotrophic archaea.</title>
        <authorList>
            <person name="Chadwick G.L."/>
            <person name="Skennerton C.T."/>
            <person name="Laso-Perez R."/>
            <person name="Leu A.O."/>
            <person name="Speth D.R."/>
            <person name="Yu H."/>
            <person name="Morgan-Lang C."/>
            <person name="Hatzenpichler R."/>
            <person name="Goudeau D."/>
            <person name="Malmstrom R."/>
            <person name="Brazelton W.J."/>
            <person name="Woyke T."/>
            <person name="Hallam S.J."/>
            <person name="Tyson G.W."/>
            <person name="Wegener G."/>
            <person name="Boetius A."/>
            <person name="Orphan V."/>
        </authorList>
    </citation>
    <scope>NUCLEOTIDE SEQUENCE</scope>
</reference>
<accession>A0A7G9Z0R4</accession>
<dbReference type="AlphaFoldDB" id="A0A7G9Z0R4"/>
<proteinExistence type="predicted"/>
<feature type="domain" description="2TM" evidence="2">
    <location>
        <begin position="15"/>
        <end position="91"/>
    </location>
</feature>
<keyword evidence="1" id="KW-0472">Membrane</keyword>
<evidence type="ECO:0000256" key="1">
    <source>
        <dbReference type="SAM" id="Phobius"/>
    </source>
</evidence>
<feature type="transmembrane region" description="Helical" evidence="1">
    <location>
        <begin position="54"/>
        <end position="75"/>
    </location>
</feature>
<keyword evidence="1" id="KW-0812">Transmembrane</keyword>
<gene>
    <name evidence="3" type="ORF">ALDDBJOO_00024</name>
</gene>
<dbReference type="InterPro" id="IPR025698">
    <property type="entry name" value="2TM_dom"/>
</dbReference>
<evidence type="ECO:0000313" key="3">
    <source>
        <dbReference type="EMBL" id="QNO53848.1"/>
    </source>
</evidence>
<name>A0A7G9Z0R4_9EURY</name>